<comment type="caution">
    <text evidence="1">The sequence shown here is derived from an EMBL/GenBank/DDBJ whole genome shotgun (WGS) entry which is preliminary data.</text>
</comment>
<organism evidence="1 2">
    <name type="scientific">Prochlorococcus marinus str. MIT 9116</name>
    <dbReference type="NCBI Taxonomy" id="167544"/>
    <lineage>
        <taxon>Bacteria</taxon>
        <taxon>Bacillati</taxon>
        <taxon>Cyanobacteriota</taxon>
        <taxon>Cyanophyceae</taxon>
        <taxon>Synechococcales</taxon>
        <taxon>Prochlorococcaceae</taxon>
        <taxon>Prochlorococcus</taxon>
    </lineage>
</organism>
<dbReference type="OrthoDB" id="541926at2"/>
<dbReference type="Proteomes" id="UP000030491">
    <property type="component" value="Unassembled WGS sequence"/>
</dbReference>
<dbReference type="RefSeq" id="WP_032514065.1">
    <property type="nucleotide sequence ID" value="NZ_JNAJ01000014.1"/>
</dbReference>
<dbReference type="AlphaFoldDB" id="A0A0A1ZPC3"/>
<proteinExistence type="predicted"/>
<accession>A0A0A1ZPC3</accession>
<evidence type="ECO:0000313" key="1">
    <source>
        <dbReference type="EMBL" id="KGF91300.1"/>
    </source>
</evidence>
<gene>
    <name evidence="1" type="ORF">EU93_1241</name>
</gene>
<evidence type="ECO:0000313" key="2">
    <source>
        <dbReference type="Proteomes" id="UP000030491"/>
    </source>
</evidence>
<name>A0A0A1ZPC3_PROMR</name>
<sequence length="65" mass="7543">MKTSVKIPPHLIINPSKEVIFYMPKKSDAAQEISVWLKELNLPDYKGMAMNSKCMFNRLKNKQCD</sequence>
<dbReference type="EMBL" id="JNAJ01000014">
    <property type="protein sequence ID" value="KGF91300.1"/>
    <property type="molecule type" value="Genomic_DNA"/>
</dbReference>
<protein>
    <submittedName>
        <fullName evidence="1">Uncharacterized protein</fullName>
    </submittedName>
</protein>
<reference evidence="2" key="1">
    <citation type="journal article" date="2014" name="Sci. Data">
        <title>Genomes of diverse isolates of the marine cyanobacterium Prochlorococcus.</title>
        <authorList>
            <person name="Biller S."/>
            <person name="Berube P."/>
            <person name="Thompson J."/>
            <person name="Kelly L."/>
            <person name="Roggensack S."/>
            <person name="Awad L."/>
            <person name="Roache-Johnson K."/>
            <person name="Ding H."/>
            <person name="Giovannoni S.J."/>
            <person name="Moore L.R."/>
            <person name="Chisholm S.W."/>
        </authorList>
    </citation>
    <scope>NUCLEOTIDE SEQUENCE [LARGE SCALE GENOMIC DNA]</scope>
</reference>